<dbReference type="SUPFAM" id="SSF52499">
    <property type="entry name" value="Isochorismatase-like hydrolases"/>
    <property type="match status" value="1"/>
</dbReference>
<reference evidence="3 4" key="1">
    <citation type="submission" date="2019-07" db="EMBL/GenBank/DDBJ databases">
        <title>Whole genome shotgun sequence of Nocardia ninae NBRC 108245.</title>
        <authorList>
            <person name="Hosoyama A."/>
            <person name="Uohara A."/>
            <person name="Ohji S."/>
            <person name="Ichikawa N."/>
        </authorList>
    </citation>
    <scope>NUCLEOTIDE SEQUENCE [LARGE SCALE GENOMIC DNA]</scope>
    <source>
        <strain evidence="3 4">NBRC 108245</strain>
    </source>
</reference>
<dbReference type="InterPro" id="IPR050272">
    <property type="entry name" value="Isochorismatase-like_hydrls"/>
</dbReference>
<dbReference type="InterPro" id="IPR036380">
    <property type="entry name" value="Isochorismatase-like_sf"/>
</dbReference>
<evidence type="ECO:0000313" key="4">
    <source>
        <dbReference type="Proteomes" id="UP000321424"/>
    </source>
</evidence>
<dbReference type="Proteomes" id="UP000321424">
    <property type="component" value="Unassembled WGS sequence"/>
</dbReference>
<dbReference type="EMBL" id="BJXA01000075">
    <property type="protein sequence ID" value="GEM42677.1"/>
    <property type="molecule type" value="Genomic_DNA"/>
</dbReference>
<protein>
    <submittedName>
        <fullName evidence="3">Hydrolase</fullName>
    </submittedName>
</protein>
<proteinExistence type="predicted"/>
<dbReference type="AlphaFoldDB" id="A0A511MR35"/>
<name>A0A511MR35_9NOCA</name>
<feature type="domain" description="Isochorismatase-like" evidence="2">
    <location>
        <begin position="49"/>
        <end position="224"/>
    </location>
</feature>
<gene>
    <name evidence="3" type="ORF">NN4_71960</name>
</gene>
<dbReference type="OrthoDB" id="5794853at2"/>
<evidence type="ECO:0000256" key="1">
    <source>
        <dbReference type="ARBA" id="ARBA00022801"/>
    </source>
</evidence>
<organism evidence="3 4">
    <name type="scientific">Nocardia ninae NBRC 108245</name>
    <dbReference type="NCBI Taxonomy" id="1210091"/>
    <lineage>
        <taxon>Bacteria</taxon>
        <taxon>Bacillati</taxon>
        <taxon>Actinomycetota</taxon>
        <taxon>Actinomycetes</taxon>
        <taxon>Mycobacteriales</taxon>
        <taxon>Nocardiaceae</taxon>
        <taxon>Nocardia</taxon>
    </lineage>
</organism>
<keyword evidence="4" id="KW-1185">Reference proteome</keyword>
<dbReference type="PANTHER" id="PTHR43540:SF6">
    <property type="entry name" value="ISOCHORISMATASE-LIKE DOMAIN-CONTAINING PROTEIN"/>
    <property type="match status" value="1"/>
</dbReference>
<dbReference type="Pfam" id="PF00857">
    <property type="entry name" value="Isochorismatase"/>
    <property type="match status" value="1"/>
</dbReference>
<keyword evidence="1 3" id="KW-0378">Hydrolase</keyword>
<dbReference type="PANTHER" id="PTHR43540">
    <property type="entry name" value="PEROXYUREIDOACRYLATE/UREIDOACRYLATE AMIDOHYDROLASE-RELATED"/>
    <property type="match status" value="1"/>
</dbReference>
<dbReference type="GO" id="GO:0016787">
    <property type="term" value="F:hydrolase activity"/>
    <property type="evidence" value="ECO:0007669"/>
    <property type="project" value="UniProtKB-KW"/>
</dbReference>
<dbReference type="CDD" id="cd00431">
    <property type="entry name" value="cysteine_hydrolases"/>
    <property type="match status" value="1"/>
</dbReference>
<sequence length="236" mass="26116">MRDFDTVNIEGTARRPEVHDWRIEAREYERQENRRGRRFAYSDLVPAATALVVIDMVPFHVADNLYCHGIVPNINRLAETLRAAGGTVVWTLPGTSEPSRAAIEFFGPEIAESFSRSGGFGPLRARLWSELVADEGDVFVDKSAFSAFFPGRCALPQQLEQRGIDTVLITGTVTNVCCESSARDAATLGFRVIMVADANAARRDQDHNAALHTIYRSFGDVRPTSDVLDMIRATGR</sequence>
<evidence type="ECO:0000313" key="3">
    <source>
        <dbReference type="EMBL" id="GEM42677.1"/>
    </source>
</evidence>
<dbReference type="Gene3D" id="3.40.50.850">
    <property type="entry name" value="Isochorismatase-like"/>
    <property type="match status" value="1"/>
</dbReference>
<comment type="caution">
    <text evidence="3">The sequence shown here is derived from an EMBL/GenBank/DDBJ whole genome shotgun (WGS) entry which is preliminary data.</text>
</comment>
<accession>A0A511MR35</accession>
<dbReference type="InterPro" id="IPR000868">
    <property type="entry name" value="Isochorismatase-like_dom"/>
</dbReference>
<evidence type="ECO:0000259" key="2">
    <source>
        <dbReference type="Pfam" id="PF00857"/>
    </source>
</evidence>